<dbReference type="AlphaFoldDB" id="A0A8S1W9H4"/>
<proteinExistence type="predicted"/>
<protein>
    <submittedName>
        <fullName evidence="1">Uncharacterized protein</fullName>
    </submittedName>
</protein>
<evidence type="ECO:0000313" key="1">
    <source>
        <dbReference type="EMBL" id="CAD8185940.1"/>
    </source>
</evidence>
<gene>
    <name evidence="1" type="ORF">POCTA_138.1.T0870017</name>
</gene>
<keyword evidence="2" id="KW-1185">Reference proteome</keyword>
<reference evidence="1" key="1">
    <citation type="submission" date="2021-01" db="EMBL/GenBank/DDBJ databases">
        <authorList>
            <consortium name="Genoscope - CEA"/>
            <person name="William W."/>
        </authorList>
    </citation>
    <scope>NUCLEOTIDE SEQUENCE</scope>
</reference>
<name>A0A8S1W9H4_PAROT</name>
<evidence type="ECO:0000313" key="2">
    <source>
        <dbReference type="Proteomes" id="UP000683925"/>
    </source>
</evidence>
<sequence>MLLGIIQFNCCSPILCDTRYRKIEGRRTLTHYLRNIQLAFKGSFLVFFFKFTIISRKIISY</sequence>
<comment type="caution">
    <text evidence="1">The sequence shown here is derived from an EMBL/GenBank/DDBJ whole genome shotgun (WGS) entry which is preliminary data.</text>
</comment>
<dbReference type="Proteomes" id="UP000683925">
    <property type="component" value="Unassembled WGS sequence"/>
</dbReference>
<dbReference type="EMBL" id="CAJJDP010000086">
    <property type="protein sequence ID" value="CAD8185940.1"/>
    <property type="molecule type" value="Genomic_DNA"/>
</dbReference>
<organism evidence="1 2">
    <name type="scientific">Paramecium octaurelia</name>
    <dbReference type="NCBI Taxonomy" id="43137"/>
    <lineage>
        <taxon>Eukaryota</taxon>
        <taxon>Sar</taxon>
        <taxon>Alveolata</taxon>
        <taxon>Ciliophora</taxon>
        <taxon>Intramacronucleata</taxon>
        <taxon>Oligohymenophorea</taxon>
        <taxon>Peniculida</taxon>
        <taxon>Parameciidae</taxon>
        <taxon>Paramecium</taxon>
    </lineage>
</organism>
<accession>A0A8S1W9H4</accession>